<proteinExistence type="predicted"/>
<reference evidence="1 2" key="1">
    <citation type="submission" date="2021-06" db="EMBL/GenBank/DDBJ databases">
        <authorList>
            <person name="Palmer J.M."/>
        </authorList>
    </citation>
    <scope>NUCLEOTIDE SEQUENCE [LARGE SCALE GENOMIC DNA]</scope>
    <source>
        <strain evidence="2">if_2019</strain>
        <tissue evidence="1">Muscle</tissue>
    </source>
</reference>
<evidence type="ECO:0000313" key="1">
    <source>
        <dbReference type="EMBL" id="MEQ2222665.1"/>
    </source>
</evidence>
<sequence length="124" mass="13325">TCPKPTISPLKEIDGGIEVECEALGASPLPIVELQNSANVTVNIKPPEISTKGNYFDVILLTVVKKKDYYHCVVKQEDICHQINSKQILVSVPSGETVNPRNTGLKIGLGVGAGVVGFVFSLFF</sequence>
<organism evidence="1 2">
    <name type="scientific">Ilyodon furcidens</name>
    <name type="common">goldbreast splitfin</name>
    <dbReference type="NCBI Taxonomy" id="33524"/>
    <lineage>
        <taxon>Eukaryota</taxon>
        <taxon>Metazoa</taxon>
        <taxon>Chordata</taxon>
        <taxon>Craniata</taxon>
        <taxon>Vertebrata</taxon>
        <taxon>Euteleostomi</taxon>
        <taxon>Actinopterygii</taxon>
        <taxon>Neopterygii</taxon>
        <taxon>Teleostei</taxon>
        <taxon>Neoteleostei</taxon>
        <taxon>Acanthomorphata</taxon>
        <taxon>Ovalentaria</taxon>
        <taxon>Atherinomorphae</taxon>
        <taxon>Cyprinodontiformes</taxon>
        <taxon>Goodeidae</taxon>
        <taxon>Ilyodon</taxon>
    </lineage>
</organism>
<protein>
    <submittedName>
        <fullName evidence="1">Uncharacterized protein</fullName>
    </submittedName>
</protein>
<name>A0ABV0SR05_9TELE</name>
<dbReference type="EMBL" id="JAHRIQ010003949">
    <property type="protein sequence ID" value="MEQ2222665.1"/>
    <property type="molecule type" value="Genomic_DNA"/>
</dbReference>
<dbReference type="Proteomes" id="UP001482620">
    <property type="component" value="Unassembled WGS sequence"/>
</dbReference>
<feature type="non-terminal residue" evidence="1">
    <location>
        <position position="1"/>
    </location>
</feature>
<comment type="caution">
    <text evidence="1">The sequence shown here is derived from an EMBL/GenBank/DDBJ whole genome shotgun (WGS) entry which is preliminary data.</text>
</comment>
<keyword evidence="2" id="KW-1185">Reference proteome</keyword>
<evidence type="ECO:0000313" key="2">
    <source>
        <dbReference type="Proteomes" id="UP001482620"/>
    </source>
</evidence>
<gene>
    <name evidence="1" type="ORF">ILYODFUR_028654</name>
</gene>
<accession>A0ABV0SR05</accession>
<dbReference type="InterPro" id="IPR013783">
    <property type="entry name" value="Ig-like_fold"/>
</dbReference>
<dbReference type="Gene3D" id="2.60.40.10">
    <property type="entry name" value="Immunoglobulins"/>
    <property type="match status" value="1"/>
</dbReference>